<gene>
    <name evidence="2" type="ORF">J5U18_12595</name>
</gene>
<evidence type="ECO:0000256" key="1">
    <source>
        <dbReference type="SAM" id="MobiDB-lite"/>
    </source>
</evidence>
<name>A0A8T4HBQ8_9SPHI</name>
<organism evidence="2 3">
    <name type="scientific">Rhinopithecimicrobium faecis</name>
    <dbReference type="NCBI Taxonomy" id="2820698"/>
    <lineage>
        <taxon>Bacteria</taxon>
        <taxon>Pseudomonadati</taxon>
        <taxon>Bacteroidota</taxon>
        <taxon>Sphingobacteriia</taxon>
        <taxon>Sphingobacteriales</taxon>
        <taxon>Sphingobacteriaceae</taxon>
        <taxon>Rhinopithecimicrobium</taxon>
    </lineage>
</organism>
<reference evidence="2" key="1">
    <citation type="submission" date="2021-03" db="EMBL/GenBank/DDBJ databases">
        <authorList>
            <person name="Lu T."/>
            <person name="Wang Q."/>
            <person name="Han X."/>
        </authorList>
    </citation>
    <scope>NUCLEOTIDE SEQUENCE</scope>
    <source>
        <strain evidence="2">WQ 2009</strain>
    </source>
</reference>
<feature type="compositionally biased region" description="Basic and acidic residues" evidence="1">
    <location>
        <begin position="51"/>
        <end position="63"/>
    </location>
</feature>
<protein>
    <submittedName>
        <fullName evidence="2">Uncharacterized protein</fullName>
    </submittedName>
</protein>
<accession>A0A8T4HBQ8</accession>
<keyword evidence="3" id="KW-1185">Reference proteome</keyword>
<dbReference type="RefSeq" id="WP_353547889.1">
    <property type="nucleotide sequence ID" value="NZ_JAGKSB010000017.1"/>
</dbReference>
<evidence type="ECO:0000313" key="3">
    <source>
        <dbReference type="Proteomes" id="UP000679691"/>
    </source>
</evidence>
<feature type="region of interest" description="Disordered" evidence="1">
    <location>
        <begin position="24"/>
        <end position="63"/>
    </location>
</feature>
<proteinExistence type="predicted"/>
<evidence type="ECO:0000313" key="2">
    <source>
        <dbReference type="EMBL" id="MBP3944379.1"/>
    </source>
</evidence>
<dbReference type="AlphaFoldDB" id="A0A8T4HBQ8"/>
<sequence length="63" mass="7099">MKPSNKYLSPKFELTLVQVESSIANSSAQVSGGDNSNNYQPHVESWLLERPTLDNDEYKRGDI</sequence>
<dbReference type="EMBL" id="JAGKSB010000017">
    <property type="protein sequence ID" value="MBP3944379.1"/>
    <property type="molecule type" value="Genomic_DNA"/>
</dbReference>
<comment type="caution">
    <text evidence="2">The sequence shown here is derived from an EMBL/GenBank/DDBJ whole genome shotgun (WGS) entry which is preliminary data.</text>
</comment>
<dbReference type="Proteomes" id="UP000679691">
    <property type="component" value="Unassembled WGS sequence"/>
</dbReference>
<feature type="compositionally biased region" description="Polar residues" evidence="1">
    <location>
        <begin position="24"/>
        <end position="40"/>
    </location>
</feature>